<dbReference type="GO" id="GO:0140664">
    <property type="term" value="F:ATP-dependent DNA damage sensor activity"/>
    <property type="evidence" value="ECO:0007669"/>
    <property type="project" value="InterPro"/>
</dbReference>
<dbReference type="InterPro" id="IPR000432">
    <property type="entry name" value="DNA_mismatch_repair_MutS_C"/>
</dbReference>
<dbReference type="Gene3D" id="3.40.50.300">
    <property type="entry name" value="P-loop containing nucleotide triphosphate hydrolases"/>
    <property type="match status" value="1"/>
</dbReference>
<sequence length="517" mass="56388">MSLFDRLSRILLPAEAPVADYPFVSGDVALYRRTAHAGDSVLDAQTWDDMLLPQYSALLARETSIFGQQELHRRLHADGGGVAASAVRVRTLAQDAGQRQRLHAACAGLRRADREVSETLFGAPLAPSPRWIKLLPWLAPALLLSVVLALATGVVALWGVVVLLWMASLAVQVLHHEAIEEWDRVRATLQRLLRSHGLLAALDDPLTAGLRDDAAQAGKLNSRLSQSAAGELPGVREYRDWLWQMNVRHYFASRDAVRTHLDLLRASFRRVAALEADLALARHLAQAPRHCWAQQGGDVALERVVHPLLDRAEPLSFALAGQGAFISGQNGIGKSTLLRTVGLNLIVARAFGFCYAERAVAPQLPVYSSMQSEDALEGGESLYIAELRRARELLALAERAPAVFIIDEIFRGTNHLESISAAAAVLHTLSQRGTVIVSSHNLVLAPLLEKRLAPWCVSRVGDGLRVAPGVLRETNGIALLAARGFDASISAKANRVYDWLSDYMAHPADCEDIRNSL</sequence>
<dbReference type="Proteomes" id="UP000470302">
    <property type="component" value="Unassembled WGS sequence"/>
</dbReference>
<dbReference type="GO" id="GO:0006298">
    <property type="term" value="P:mismatch repair"/>
    <property type="evidence" value="ECO:0007669"/>
    <property type="project" value="InterPro"/>
</dbReference>
<accession>A0A845G8X2</accession>
<dbReference type="InterPro" id="IPR045076">
    <property type="entry name" value="MutS"/>
</dbReference>
<keyword evidence="2" id="KW-0067">ATP-binding</keyword>
<keyword evidence="4" id="KW-1133">Transmembrane helix</keyword>
<proteinExistence type="predicted"/>
<keyword evidence="4" id="KW-0812">Transmembrane</keyword>
<dbReference type="EMBL" id="WWCW01000169">
    <property type="protein sequence ID" value="MYM91133.1"/>
    <property type="molecule type" value="Genomic_DNA"/>
</dbReference>
<protein>
    <submittedName>
        <fullName evidence="7">DNA mismatch repair protein MutS</fullName>
    </submittedName>
</protein>
<reference evidence="7 8" key="1">
    <citation type="submission" date="2020-01" db="EMBL/GenBank/DDBJ databases">
        <title>Novel species isolated from a subtropical stream in China.</title>
        <authorList>
            <person name="Lu H."/>
        </authorList>
    </citation>
    <scope>NUCLEOTIDE SEQUENCE [LARGE SCALE GENOMIC DNA]</scope>
    <source>
        <strain evidence="7 8">FT82W</strain>
    </source>
</reference>
<dbReference type="SUPFAM" id="SSF52540">
    <property type="entry name" value="P-loop containing nucleoside triphosphate hydrolases"/>
    <property type="match status" value="1"/>
</dbReference>
<keyword evidence="3" id="KW-0238">DNA-binding</keyword>
<dbReference type="InterPro" id="IPR003593">
    <property type="entry name" value="AAA+_ATPase"/>
</dbReference>
<dbReference type="SMART" id="SM00534">
    <property type="entry name" value="MUTSac"/>
    <property type="match status" value="1"/>
</dbReference>
<evidence type="ECO:0000256" key="3">
    <source>
        <dbReference type="ARBA" id="ARBA00023125"/>
    </source>
</evidence>
<dbReference type="PANTHER" id="PTHR11361">
    <property type="entry name" value="DNA MISMATCH REPAIR PROTEIN MUTS FAMILY MEMBER"/>
    <property type="match status" value="1"/>
</dbReference>
<evidence type="ECO:0000313" key="8">
    <source>
        <dbReference type="Proteomes" id="UP000470302"/>
    </source>
</evidence>
<evidence type="ECO:0000256" key="1">
    <source>
        <dbReference type="ARBA" id="ARBA00022741"/>
    </source>
</evidence>
<organism evidence="7 8">
    <name type="scientific">Duganella vulcania</name>
    <dbReference type="NCBI Taxonomy" id="2692166"/>
    <lineage>
        <taxon>Bacteria</taxon>
        <taxon>Pseudomonadati</taxon>
        <taxon>Pseudomonadota</taxon>
        <taxon>Betaproteobacteria</taxon>
        <taxon>Burkholderiales</taxon>
        <taxon>Oxalobacteraceae</taxon>
        <taxon>Telluria group</taxon>
        <taxon>Duganella</taxon>
    </lineage>
</organism>
<feature type="transmembrane region" description="Helical" evidence="4">
    <location>
        <begin position="137"/>
        <end position="166"/>
    </location>
</feature>
<dbReference type="GO" id="GO:0005829">
    <property type="term" value="C:cytosol"/>
    <property type="evidence" value="ECO:0007669"/>
    <property type="project" value="TreeGrafter"/>
</dbReference>
<comment type="caution">
    <text evidence="7">The sequence shown here is derived from an EMBL/GenBank/DDBJ whole genome shotgun (WGS) entry which is preliminary data.</text>
</comment>
<evidence type="ECO:0000259" key="5">
    <source>
        <dbReference type="SMART" id="SM00382"/>
    </source>
</evidence>
<gene>
    <name evidence="7" type="ORF">GTP91_28660</name>
</gene>
<dbReference type="GO" id="GO:0005524">
    <property type="term" value="F:ATP binding"/>
    <property type="evidence" value="ECO:0007669"/>
    <property type="project" value="UniProtKB-KW"/>
</dbReference>
<keyword evidence="1" id="KW-0547">Nucleotide-binding</keyword>
<dbReference type="GO" id="GO:0030983">
    <property type="term" value="F:mismatched DNA binding"/>
    <property type="evidence" value="ECO:0007669"/>
    <property type="project" value="InterPro"/>
</dbReference>
<feature type="domain" description="DNA mismatch repair proteins mutS family" evidence="6">
    <location>
        <begin position="321"/>
        <end position="498"/>
    </location>
</feature>
<feature type="domain" description="AAA+ ATPase" evidence="5">
    <location>
        <begin position="320"/>
        <end position="467"/>
    </location>
</feature>
<dbReference type="SMART" id="SM00382">
    <property type="entry name" value="AAA"/>
    <property type="match status" value="1"/>
</dbReference>
<dbReference type="AlphaFoldDB" id="A0A845G8X2"/>
<evidence type="ECO:0000256" key="4">
    <source>
        <dbReference type="SAM" id="Phobius"/>
    </source>
</evidence>
<evidence type="ECO:0000313" key="7">
    <source>
        <dbReference type="EMBL" id="MYM91133.1"/>
    </source>
</evidence>
<keyword evidence="4" id="KW-0472">Membrane</keyword>
<name>A0A845G8X2_9BURK</name>
<dbReference type="Pfam" id="PF00488">
    <property type="entry name" value="MutS_V"/>
    <property type="match status" value="1"/>
</dbReference>
<evidence type="ECO:0000256" key="2">
    <source>
        <dbReference type="ARBA" id="ARBA00022840"/>
    </source>
</evidence>
<dbReference type="InterPro" id="IPR027417">
    <property type="entry name" value="P-loop_NTPase"/>
</dbReference>
<dbReference type="PANTHER" id="PTHR11361:SF152">
    <property type="entry name" value="DNA MISMATCH REPAIR PROTEIN"/>
    <property type="match status" value="1"/>
</dbReference>
<evidence type="ECO:0000259" key="6">
    <source>
        <dbReference type="SMART" id="SM00534"/>
    </source>
</evidence>